<sequence>MSMTFNYNSCVVQSRYTRRPGGNCREVRRRMALHLLKLNDEKTKMMIFTSEHHLKTYEGYSLTIGDDTVSPSDRIMYLGVHKDQHLTMTDHVTAVCAACNYHLYRLSSIQHYLTNEAAKSTVTGLVTSRLDYCNSLLHTIPLSQTARLQRVQNNAARIITRTSKHDHITVLNELQWLPVESRIVIKTLVMTFKCINGLAPSYLAEITQPRKRDGRLRQNYAPTLHQGITKKCIGDSAFGARMFTGNSVVEQLWN</sequence>
<comment type="caution">
    <text evidence="1">The sequence shown here is derived from an EMBL/GenBank/DDBJ whole genome shotgun (WGS) entry which is preliminary data.</text>
</comment>
<proteinExistence type="predicted"/>
<dbReference type="EMBL" id="JAODUO010000790">
    <property type="protein sequence ID" value="KAK2174588.1"/>
    <property type="molecule type" value="Genomic_DNA"/>
</dbReference>
<gene>
    <name evidence="1" type="ORF">NP493_790g00006</name>
</gene>
<keyword evidence="2" id="KW-1185">Reference proteome</keyword>
<dbReference type="PANTHER" id="PTHR33332">
    <property type="entry name" value="REVERSE TRANSCRIPTASE DOMAIN-CONTAINING PROTEIN"/>
    <property type="match status" value="1"/>
</dbReference>
<evidence type="ECO:0000313" key="1">
    <source>
        <dbReference type="EMBL" id="KAK2174588.1"/>
    </source>
</evidence>
<protein>
    <submittedName>
        <fullName evidence="1">Uncharacterized protein</fullName>
    </submittedName>
</protein>
<dbReference type="Proteomes" id="UP001209878">
    <property type="component" value="Unassembled WGS sequence"/>
</dbReference>
<name>A0AAD9KN25_RIDPI</name>
<organism evidence="1 2">
    <name type="scientific">Ridgeia piscesae</name>
    <name type="common">Tubeworm</name>
    <dbReference type="NCBI Taxonomy" id="27915"/>
    <lineage>
        <taxon>Eukaryota</taxon>
        <taxon>Metazoa</taxon>
        <taxon>Spiralia</taxon>
        <taxon>Lophotrochozoa</taxon>
        <taxon>Annelida</taxon>
        <taxon>Polychaeta</taxon>
        <taxon>Sedentaria</taxon>
        <taxon>Canalipalpata</taxon>
        <taxon>Sabellida</taxon>
        <taxon>Siboglinidae</taxon>
        <taxon>Ridgeia</taxon>
    </lineage>
</organism>
<reference evidence="1" key="1">
    <citation type="journal article" date="2023" name="Mol. Biol. Evol.">
        <title>Third-Generation Sequencing Reveals the Adaptive Role of the Epigenome in Three Deep-Sea Polychaetes.</title>
        <authorList>
            <person name="Perez M."/>
            <person name="Aroh O."/>
            <person name="Sun Y."/>
            <person name="Lan Y."/>
            <person name="Juniper S.K."/>
            <person name="Young C.R."/>
            <person name="Angers B."/>
            <person name="Qian P.Y."/>
        </authorList>
    </citation>
    <scope>NUCLEOTIDE SEQUENCE</scope>
    <source>
        <strain evidence="1">R07B-5</strain>
    </source>
</reference>
<accession>A0AAD9KN25</accession>
<evidence type="ECO:0000313" key="2">
    <source>
        <dbReference type="Proteomes" id="UP001209878"/>
    </source>
</evidence>
<dbReference type="AlphaFoldDB" id="A0AAD9KN25"/>